<protein>
    <submittedName>
        <fullName evidence="1">Uncharacterized protein</fullName>
    </submittedName>
</protein>
<name>A0ACC2V6N8_9TREE</name>
<sequence length="329" mass="35306">MSNKTANYLVDSVFGTSKLQIESLFNVKGKLALVTGGGTGLGLLTATALAQNGCRVYITGRRLEVLDAAVKKIKDSCAAVPGLEADDGKGPIVMAIQADVGDKPGIEKLKAEFMKHETHLDVLINNHGSYIPGPNLNDVPQTAEDIAGLMYDKGEMSEWMQMYQTNVASYYFTSFAFLPLLNAAATAPASPFDIHPAPRSPFQTNSLTPSTSGVSGSIINIASISSLTPTTQNSSFAYNTSKAATLALSKHLACEFARRNLKIRVNSVLPGYFPSETNPCHPDQGEEYARKQLGIPFARVGGAEDYVQAVLGVMVVRDLFPVHLTMRDC</sequence>
<dbReference type="EMBL" id="JASBWT010000026">
    <property type="protein sequence ID" value="KAJ9094232.1"/>
    <property type="molecule type" value="Genomic_DNA"/>
</dbReference>
<accession>A0ACC2V6N8</accession>
<gene>
    <name evidence="1" type="ORF">QFC21_006058</name>
</gene>
<evidence type="ECO:0000313" key="2">
    <source>
        <dbReference type="Proteomes" id="UP001227268"/>
    </source>
</evidence>
<proteinExistence type="predicted"/>
<keyword evidence="2" id="KW-1185">Reference proteome</keyword>
<evidence type="ECO:0000313" key="1">
    <source>
        <dbReference type="EMBL" id="KAJ9094232.1"/>
    </source>
</evidence>
<reference evidence="1" key="1">
    <citation type="submission" date="2023-04" db="EMBL/GenBank/DDBJ databases">
        <title>Draft Genome sequencing of Naganishia species isolated from polar environments using Oxford Nanopore Technology.</title>
        <authorList>
            <person name="Leo P."/>
            <person name="Venkateswaran K."/>
        </authorList>
    </citation>
    <scope>NUCLEOTIDE SEQUENCE</scope>
    <source>
        <strain evidence="1">MNA-CCFEE 5423</strain>
    </source>
</reference>
<dbReference type="Proteomes" id="UP001227268">
    <property type="component" value="Unassembled WGS sequence"/>
</dbReference>
<comment type="caution">
    <text evidence="1">The sequence shown here is derived from an EMBL/GenBank/DDBJ whole genome shotgun (WGS) entry which is preliminary data.</text>
</comment>
<organism evidence="1 2">
    <name type="scientific">Naganishia friedmannii</name>
    <dbReference type="NCBI Taxonomy" id="89922"/>
    <lineage>
        <taxon>Eukaryota</taxon>
        <taxon>Fungi</taxon>
        <taxon>Dikarya</taxon>
        <taxon>Basidiomycota</taxon>
        <taxon>Agaricomycotina</taxon>
        <taxon>Tremellomycetes</taxon>
        <taxon>Filobasidiales</taxon>
        <taxon>Filobasidiaceae</taxon>
        <taxon>Naganishia</taxon>
    </lineage>
</organism>